<keyword evidence="4" id="KW-1185">Reference proteome</keyword>
<protein>
    <submittedName>
        <fullName evidence="3">Uncharacterized protein</fullName>
    </submittedName>
</protein>
<feature type="compositionally biased region" description="Acidic residues" evidence="1">
    <location>
        <begin position="452"/>
        <end position="464"/>
    </location>
</feature>
<feature type="compositionally biased region" description="Basic and acidic residues" evidence="1">
    <location>
        <begin position="422"/>
        <end position="451"/>
    </location>
</feature>
<evidence type="ECO:0000313" key="4">
    <source>
        <dbReference type="Proteomes" id="UP001556367"/>
    </source>
</evidence>
<accession>A0ABR3JCV2</accession>
<dbReference type="EMBL" id="JASNQZ010000008">
    <property type="protein sequence ID" value="KAL0953111.1"/>
    <property type="molecule type" value="Genomic_DNA"/>
</dbReference>
<dbReference type="Proteomes" id="UP001556367">
    <property type="component" value="Unassembled WGS sequence"/>
</dbReference>
<organism evidence="3 4">
    <name type="scientific">Hohenbuehelia grisea</name>
    <dbReference type="NCBI Taxonomy" id="104357"/>
    <lineage>
        <taxon>Eukaryota</taxon>
        <taxon>Fungi</taxon>
        <taxon>Dikarya</taxon>
        <taxon>Basidiomycota</taxon>
        <taxon>Agaricomycotina</taxon>
        <taxon>Agaricomycetes</taxon>
        <taxon>Agaricomycetidae</taxon>
        <taxon>Agaricales</taxon>
        <taxon>Pleurotineae</taxon>
        <taxon>Pleurotaceae</taxon>
        <taxon>Hohenbuehelia</taxon>
    </lineage>
</organism>
<evidence type="ECO:0000313" key="3">
    <source>
        <dbReference type="EMBL" id="KAL0953111.1"/>
    </source>
</evidence>
<feature type="chain" id="PRO_5046734687" evidence="2">
    <location>
        <begin position="22"/>
        <end position="478"/>
    </location>
</feature>
<gene>
    <name evidence="3" type="ORF">HGRIS_004380</name>
</gene>
<evidence type="ECO:0000256" key="1">
    <source>
        <dbReference type="SAM" id="MobiDB-lite"/>
    </source>
</evidence>
<proteinExistence type="predicted"/>
<evidence type="ECO:0000256" key="2">
    <source>
        <dbReference type="SAM" id="SignalP"/>
    </source>
</evidence>
<feature type="compositionally biased region" description="Acidic residues" evidence="1">
    <location>
        <begin position="412"/>
        <end position="421"/>
    </location>
</feature>
<sequence>MYFTTFVATAVVLGLASQVNAHAAVLPPISVKGAMTRNQVQRPSSRKPCGNIDVATMDASTPLQAGADGTYVANTQNFNRRLDGSLQFKMQVDPTGTGKNMVAGTIIQNGERAPKSAGTNSTISFKLPAGMQCTGGASGNLCLASFKSASGFGNCVALMQPGAAANANANAAAAANANANANAAAAANTNAAAAANANAAANAKANAAAAAAIPADGDNTALPPAAANAAAAANANAAAAIPANAAAAIPADGDNTAIPLVAANANAAAKANAAAAIPADGDNTAIPSVAANANAAAKANAAAAIPADDGDNTALPAVAATQANSNAQAGVISSKAVGTRAPLAFRRAAAEAEVEPQWTGEDDAVEEFDRRQEPEWTGEDDDVEHVDRRQEPEWTGEVEEVEEFDRRQEPEWTGEDEEVEEFDRREESDADHVDGDEHPEHDDVIVRRADAEAEEEDEHIDDDADEVVRRSLTSWIWA</sequence>
<feature type="signal peptide" evidence="2">
    <location>
        <begin position="1"/>
        <end position="21"/>
    </location>
</feature>
<name>A0ABR3JCV2_9AGAR</name>
<reference evidence="4" key="1">
    <citation type="submission" date="2024-06" db="EMBL/GenBank/DDBJ databases">
        <title>Multi-omics analyses provide insights into the biosynthesis of the anticancer antibiotic pleurotin in Hohenbuehelia grisea.</title>
        <authorList>
            <person name="Weaver J.A."/>
            <person name="Alberti F."/>
        </authorList>
    </citation>
    <scope>NUCLEOTIDE SEQUENCE [LARGE SCALE GENOMIC DNA]</scope>
    <source>
        <strain evidence="4">T-177</strain>
    </source>
</reference>
<feature type="region of interest" description="Disordered" evidence="1">
    <location>
        <begin position="352"/>
        <end position="464"/>
    </location>
</feature>
<comment type="caution">
    <text evidence="3">The sequence shown here is derived from an EMBL/GenBank/DDBJ whole genome shotgun (WGS) entry which is preliminary data.</text>
</comment>
<keyword evidence="2" id="KW-0732">Signal</keyword>
<feature type="compositionally biased region" description="Acidic residues" evidence="1">
    <location>
        <begin position="394"/>
        <end position="403"/>
    </location>
</feature>